<accession>A0A1F6EA29</accession>
<comment type="caution">
    <text evidence="6">The sequence shown here is derived from an EMBL/GenBank/DDBJ whole genome shotgun (WGS) entry which is preliminary data.</text>
</comment>
<dbReference type="GO" id="GO:0005737">
    <property type="term" value="C:cytoplasm"/>
    <property type="evidence" value="ECO:0007669"/>
    <property type="project" value="UniProtKB-ARBA"/>
</dbReference>
<dbReference type="PANTHER" id="PTHR43804">
    <property type="entry name" value="LD18447P"/>
    <property type="match status" value="1"/>
</dbReference>
<protein>
    <submittedName>
        <fullName evidence="6">Peptide chain release factor 1</fullName>
    </submittedName>
</protein>
<dbReference type="Pfam" id="PF03462">
    <property type="entry name" value="PCRF"/>
    <property type="match status" value="1"/>
</dbReference>
<dbReference type="InterPro" id="IPR045853">
    <property type="entry name" value="Pep_chain_release_fac_I_sf"/>
</dbReference>
<sequence>MTVLSQRVPLQAGRAALYCIRPTMADEKHINPLDFADDRRVSYLVEEWKRLTQAEKDAEELVEVDPSMQELAKKEFADIHEQKERLLAEMEHIVGTEGEEREWPNEVVLEVRAGVGGDEASLFAEELARMYLRFAEIRNWKWRALEESASMQGGYKEAQFEIKGENCYRELRFETGVHRVQRVPATEKAGRIHTSTASVAILPIYKRTKIVINPVDLEVETSRSGGAGGQNVNKVETAVRIVHKPTGIDVKCTSERSQAQNREKAMTLLASKLQQAQDEAAARARAAERKAQVGTGDRSEKIRTYNFPQDRVTDHRIKESWSNVPAIMAGRIGEILKALDSAETGE</sequence>
<dbReference type="GO" id="GO:0003747">
    <property type="term" value="F:translation release factor activity"/>
    <property type="evidence" value="ECO:0007669"/>
    <property type="project" value="InterPro"/>
</dbReference>
<evidence type="ECO:0000256" key="4">
    <source>
        <dbReference type="SAM" id="Coils"/>
    </source>
</evidence>
<keyword evidence="4" id="KW-0175">Coiled coil</keyword>
<dbReference type="SUPFAM" id="SSF75620">
    <property type="entry name" value="Release factor"/>
    <property type="match status" value="1"/>
</dbReference>
<dbReference type="PANTHER" id="PTHR43804:SF7">
    <property type="entry name" value="LD18447P"/>
    <property type="match status" value="1"/>
</dbReference>
<evidence type="ECO:0000256" key="1">
    <source>
        <dbReference type="ARBA" id="ARBA00010835"/>
    </source>
</evidence>
<dbReference type="SMART" id="SM00937">
    <property type="entry name" value="PCRF"/>
    <property type="match status" value="1"/>
</dbReference>
<proteinExistence type="inferred from homology"/>
<gene>
    <name evidence="6" type="ORF">A3F27_03565</name>
</gene>
<evidence type="ECO:0000259" key="5">
    <source>
        <dbReference type="PROSITE" id="PS00745"/>
    </source>
</evidence>
<dbReference type="InterPro" id="IPR005139">
    <property type="entry name" value="PCRF"/>
</dbReference>
<dbReference type="Gene3D" id="3.30.70.1660">
    <property type="match status" value="2"/>
</dbReference>
<dbReference type="Gene3D" id="3.30.160.20">
    <property type="match status" value="1"/>
</dbReference>
<evidence type="ECO:0000313" key="7">
    <source>
        <dbReference type="Proteomes" id="UP000176689"/>
    </source>
</evidence>
<comment type="similarity">
    <text evidence="1">Belongs to the prokaryotic/mitochondrial release factor family.</text>
</comment>
<name>A0A1F6EA29_9BACT</name>
<evidence type="ECO:0000256" key="3">
    <source>
        <dbReference type="ARBA" id="ARBA00022917"/>
    </source>
</evidence>
<dbReference type="Proteomes" id="UP000176689">
    <property type="component" value="Unassembled WGS sequence"/>
</dbReference>
<evidence type="ECO:0000256" key="2">
    <source>
        <dbReference type="ARBA" id="ARBA00022481"/>
    </source>
</evidence>
<reference evidence="6 7" key="1">
    <citation type="journal article" date="2016" name="Nat. Commun.">
        <title>Thousands of microbial genomes shed light on interconnected biogeochemical processes in an aquifer system.</title>
        <authorList>
            <person name="Anantharaman K."/>
            <person name="Brown C.T."/>
            <person name="Hug L.A."/>
            <person name="Sharon I."/>
            <person name="Castelle C.J."/>
            <person name="Probst A.J."/>
            <person name="Thomas B.C."/>
            <person name="Singh A."/>
            <person name="Wilkins M.J."/>
            <person name="Karaoz U."/>
            <person name="Brodie E.L."/>
            <person name="Williams K.H."/>
            <person name="Hubbard S.S."/>
            <person name="Banfield J.F."/>
        </authorList>
    </citation>
    <scope>NUCLEOTIDE SEQUENCE [LARGE SCALE GENOMIC DNA]</scope>
</reference>
<dbReference type="InterPro" id="IPR050057">
    <property type="entry name" value="Prokaryotic/Mito_RF"/>
</dbReference>
<dbReference type="PROSITE" id="PS00745">
    <property type="entry name" value="RF_PROK_I"/>
    <property type="match status" value="1"/>
</dbReference>
<keyword evidence="3" id="KW-0648">Protein biosynthesis</keyword>
<dbReference type="FunFam" id="3.30.160.20:FF:000004">
    <property type="entry name" value="Peptide chain release factor 1"/>
    <property type="match status" value="1"/>
</dbReference>
<dbReference type="AlphaFoldDB" id="A0A1F6EA29"/>
<feature type="coiled-coil region" evidence="4">
    <location>
        <begin position="259"/>
        <end position="290"/>
    </location>
</feature>
<dbReference type="Pfam" id="PF00472">
    <property type="entry name" value="RF-1"/>
    <property type="match status" value="1"/>
</dbReference>
<organism evidence="6 7">
    <name type="scientific">Candidatus Kaiserbacteria bacterium RIFCSPHIGHO2_12_FULL_53_13</name>
    <dbReference type="NCBI Taxonomy" id="1798502"/>
    <lineage>
        <taxon>Bacteria</taxon>
        <taxon>Candidatus Kaiseribacteriota</taxon>
    </lineage>
</organism>
<dbReference type="EMBL" id="MFLP01000023">
    <property type="protein sequence ID" value="OGG70467.1"/>
    <property type="molecule type" value="Genomic_DNA"/>
</dbReference>
<dbReference type="InterPro" id="IPR000352">
    <property type="entry name" value="Pep_chain_release_fac_I"/>
</dbReference>
<evidence type="ECO:0000313" key="6">
    <source>
        <dbReference type="EMBL" id="OGG70467.1"/>
    </source>
</evidence>
<keyword evidence="2" id="KW-0488">Methylation</keyword>
<feature type="domain" description="Prokaryotic-type class I peptide chain release factors" evidence="5">
    <location>
        <begin position="223"/>
        <end position="239"/>
    </location>
</feature>